<protein>
    <submittedName>
        <fullName evidence="2">Uncharacterized protein</fullName>
    </submittedName>
</protein>
<gene>
    <name evidence="2" type="ORF">LFTS_02030</name>
</gene>
<sequence>MGWFDKKKRTSKKSSMCADRKSALIDHRKIRKRPDGTILRTRRLTICPRGLKTLMTARGRLSPVAWRSKRSNWIQKFRPST</sequence>
<feature type="compositionally biased region" description="Basic residues" evidence="1">
    <location>
        <begin position="1"/>
        <end position="12"/>
    </location>
</feature>
<dbReference type="EMBL" id="LT966316">
    <property type="protein sequence ID" value="SOU93380.1"/>
    <property type="molecule type" value="Genomic_DNA"/>
</dbReference>
<evidence type="ECO:0000256" key="1">
    <source>
        <dbReference type="SAM" id="MobiDB-lite"/>
    </source>
</evidence>
<dbReference type="AlphaFoldDB" id="A0A2I2MJM6"/>
<reference evidence="2" key="1">
    <citation type="submission" date="2017-12" db="EMBL/GenBank/DDBJ databases">
        <authorList>
            <consortium name="SysMetEx"/>
        </authorList>
    </citation>
    <scope>NUCLEOTIDE SEQUENCE</scope>
    <source>
        <strain evidence="2">Pb_238</strain>
    </source>
</reference>
<feature type="region of interest" description="Disordered" evidence="1">
    <location>
        <begin position="1"/>
        <end position="20"/>
    </location>
</feature>
<name>A0A2I2MJM6_9BACT</name>
<accession>A0A2I2MJM6</accession>
<proteinExistence type="predicted"/>
<evidence type="ECO:0000313" key="2">
    <source>
        <dbReference type="EMBL" id="SOU93380.1"/>
    </source>
</evidence>
<organism evidence="2">
    <name type="scientific">Leptospirillum ferriphilum</name>
    <dbReference type="NCBI Taxonomy" id="178606"/>
    <lineage>
        <taxon>Bacteria</taxon>
        <taxon>Pseudomonadati</taxon>
        <taxon>Nitrospirota</taxon>
        <taxon>Nitrospiria</taxon>
        <taxon>Nitrospirales</taxon>
        <taxon>Nitrospiraceae</taxon>
        <taxon>Leptospirillum</taxon>
    </lineage>
</organism>